<gene>
    <name evidence="2" type="ORF">KPH14_004199</name>
</gene>
<evidence type="ECO:0000313" key="2">
    <source>
        <dbReference type="EMBL" id="KAK2588149.1"/>
    </source>
</evidence>
<dbReference type="EMBL" id="JAIFRP010000006">
    <property type="protein sequence ID" value="KAK2588149.1"/>
    <property type="molecule type" value="Genomic_DNA"/>
</dbReference>
<accession>A0AAD9RYH6</accession>
<reference evidence="2" key="1">
    <citation type="submission" date="2021-08" db="EMBL/GenBank/DDBJ databases">
        <authorList>
            <person name="Misof B."/>
            <person name="Oliver O."/>
            <person name="Podsiadlowski L."/>
            <person name="Donath A."/>
            <person name="Peters R."/>
            <person name="Mayer C."/>
            <person name="Rust J."/>
            <person name="Gunkel S."/>
            <person name="Lesny P."/>
            <person name="Martin S."/>
            <person name="Oeyen J.P."/>
            <person name="Petersen M."/>
            <person name="Panagiotis P."/>
            <person name="Wilbrandt J."/>
            <person name="Tanja T."/>
        </authorList>
    </citation>
    <scope>NUCLEOTIDE SEQUENCE</scope>
    <source>
        <strain evidence="2">GBR_01_08_01A</strain>
        <tissue evidence="2">Thorax + abdomen</tissue>
    </source>
</reference>
<dbReference type="GO" id="GO:0008017">
    <property type="term" value="F:microtubule binding"/>
    <property type="evidence" value="ECO:0007669"/>
    <property type="project" value="InterPro"/>
</dbReference>
<dbReference type="GO" id="GO:0005879">
    <property type="term" value="C:axonemal microtubule"/>
    <property type="evidence" value="ECO:0007669"/>
    <property type="project" value="TreeGrafter"/>
</dbReference>
<dbReference type="GO" id="GO:0036126">
    <property type="term" value="C:sperm flagellum"/>
    <property type="evidence" value="ECO:0007669"/>
    <property type="project" value="TreeGrafter"/>
</dbReference>
<dbReference type="GO" id="GO:0005814">
    <property type="term" value="C:centriole"/>
    <property type="evidence" value="ECO:0007669"/>
    <property type="project" value="TreeGrafter"/>
</dbReference>
<dbReference type="Proteomes" id="UP001258017">
    <property type="component" value="Unassembled WGS sequence"/>
</dbReference>
<dbReference type="InterPro" id="IPR033336">
    <property type="entry name" value="SAXO1/2"/>
</dbReference>
<dbReference type="AlphaFoldDB" id="A0AAD9RYH6"/>
<sequence>MEICHPEPLKRARQASIIEAKNKIRLDHDECCNCCCCCMPQPTALKYIQPEKPKSFRPIRYYWKSDVPMEDGTTYRYSYWDGPRPLIEPIRPKDWLTVGDGPITDDTTHKLSYLGNWCLKKEQPITPCDRQWLGRGPMQDETTQKHDFPWKSIQPPDAIRARDSLYLPCASLSDDTTYRLSYFPSACQLPIPSYKPRRAYSKPEIPMEGCTTYRLSYWPTEPPTKEDQPWRKKGEYHPPVNAMENCTTYKLSYWPHCEKRREPYIVQDAENILNADCCFNDNTIYQLSYFNCGGEKSDPIKPPENITVSPCPLAHDTVHKLSYLGNWCVKPEKPITPCDRQLLGRGPMQEETTQKHDYTWRYCIPPPGIRPEDNLMCAPLPLECCTTQKLSYMPNNYMSLLPSTSYAPQRRYQRPHLPMESETTMRLSYQPVEPADRMPKPWSKMPPYNPPTTPIDDNTTYNLSYIPPGTLVPLPPCCAPCSTSNCGVPPCQPCQPCQQPCLAS</sequence>
<reference evidence="2" key="2">
    <citation type="journal article" date="2023" name="Commun. Biol.">
        <title>Intrasexual cuticular hydrocarbon dimorphism in a wasp sheds light on hydrocarbon biosynthesis genes in Hymenoptera.</title>
        <authorList>
            <person name="Moris V.C."/>
            <person name="Podsiadlowski L."/>
            <person name="Martin S."/>
            <person name="Oeyen J.P."/>
            <person name="Donath A."/>
            <person name="Petersen M."/>
            <person name="Wilbrandt J."/>
            <person name="Misof B."/>
            <person name="Liedtke D."/>
            <person name="Thamm M."/>
            <person name="Scheiner R."/>
            <person name="Schmitt T."/>
            <person name="Niehuis O."/>
        </authorList>
    </citation>
    <scope>NUCLEOTIDE SEQUENCE</scope>
    <source>
        <strain evidence="2">GBR_01_08_01A</strain>
    </source>
</reference>
<evidence type="ECO:0000256" key="1">
    <source>
        <dbReference type="ARBA" id="ARBA00008738"/>
    </source>
</evidence>
<comment type="caution">
    <text evidence="2">The sequence shown here is derived from an EMBL/GenBank/DDBJ whole genome shotgun (WGS) entry which is preliminary data.</text>
</comment>
<protein>
    <recommendedName>
        <fullName evidence="4">Stabilizer of axonemal microtubules 1</fullName>
    </recommendedName>
</protein>
<organism evidence="2 3">
    <name type="scientific">Odynerus spinipes</name>
    <dbReference type="NCBI Taxonomy" id="1348599"/>
    <lineage>
        <taxon>Eukaryota</taxon>
        <taxon>Metazoa</taxon>
        <taxon>Ecdysozoa</taxon>
        <taxon>Arthropoda</taxon>
        <taxon>Hexapoda</taxon>
        <taxon>Insecta</taxon>
        <taxon>Pterygota</taxon>
        <taxon>Neoptera</taxon>
        <taxon>Endopterygota</taxon>
        <taxon>Hymenoptera</taxon>
        <taxon>Apocrita</taxon>
        <taxon>Aculeata</taxon>
        <taxon>Vespoidea</taxon>
        <taxon>Vespidae</taxon>
        <taxon>Eumeninae</taxon>
        <taxon>Odynerus</taxon>
    </lineage>
</organism>
<proteinExistence type="inferred from homology"/>
<dbReference type="PANTHER" id="PTHR31516:SF17">
    <property type="entry name" value="STABILIZER OF AXONEMAL MICROTUBULES 2"/>
    <property type="match status" value="1"/>
</dbReference>
<dbReference type="PANTHER" id="PTHR31516">
    <property type="entry name" value="STABILIZER OF AXONEMAL MICROTUBULES 2"/>
    <property type="match status" value="1"/>
</dbReference>
<name>A0AAD9RYH6_9HYME</name>
<comment type="similarity">
    <text evidence="1">Belongs to the FAM154 family.</text>
</comment>
<dbReference type="GO" id="GO:0036064">
    <property type="term" value="C:ciliary basal body"/>
    <property type="evidence" value="ECO:0007669"/>
    <property type="project" value="TreeGrafter"/>
</dbReference>
<evidence type="ECO:0000313" key="3">
    <source>
        <dbReference type="Proteomes" id="UP001258017"/>
    </source>
</evidence>
<keyword evidence="3" id="KW-1185">Reference proteome</keyword>
<evidence type="ECO:0008006" key="4">
    <source>
        <dbReference type="Google" id="ProtNLM"/>
    </source>
</evidence>